<dbReference type="InterPro" id="IPR025962">
    <property type="entry name" value="SdpI/YhfL"/>
</dbReference>
<accession>A0A1H8ZBZ3</accession>
<feature type="transmembrane region" description="Helical" evidence="1">
    <location>
        <begin position="50"/>
        <end position="68"/>
    </location>
</feature>
<protein>
    <submittedName>
        <fullName evidence="2">SdpI/YhfL protein family protein</fullName>
    </submittedName>
</protein>
<dbReference type="EMBL" id="FOEN01000001">
    <property type="protein sequence ID" value="SEP61884.1"/>
    <property type="molecule type" value="Genomic_DNA"/>
</dbReference>
<gene>
    <name evidence="2" type="ORF">SAMN04488558_101209</name>
</gene>
<dbReference type="STRING" id="89093.SAMN04488558_101209"/>
<feature type="transmembrane region" description="Helical" evidence="1">
    <location>
        <begin position="117"/>
        <end position="136"/>
    </location>
</feature>
<reference evidence="2 3" key="1">
    <citation type="submission" date="2016-10" db="EMBL/GenBank/DDBJ databases">
        <authorList>
            <person name="de Groot N.N."/>
        </authorList>
    </citation>
    <scope>NUCLEOTIDE SEQUENCE [LARGE SCALE GENOMIC DNA]</scope>
    <source>
        <strain evidence="2 3">DSM 15695</strain>
    </source>
</reference>
<name>A0A1H8ZBZ3_9LACT</name>
<feature type="transmembrane region" description="Helical" evidence="1">
    <location>
        <begin position="142"/>
        <end position="159"/>
    </location>
</feature>
<keyword evidence="1" id="KW-0472">Membrane</keyword>
<evidence type="ECO:0000256" key="1">
    <source>
        <dbReference type="SAM" id="Phobius"/>
    </source>
</evidence>
<keyword evidence="3" id="KW-1185">Reference proteome</keyword>
<dbReference type="Pfam" id="PF13630">
    <property type="entry name" value="SdpI"/>
    <property type="match status" value="1"/>
</dbReference>
<dbReference type="AlphaFoldDB" id="A0A1H8ZBZ3"/>
<dbReference type="OrthoDB" id="2237164at2"/>
<dbReference type="RefSeq" id="WP_092569882.1">
    <property type="nucleotide sequence ID" value="NZ_CALUDV010000002.1"/>
</dbReference>
<proteinExistence type="predicted"/>
<dbReference type="Proteomes" id="UP000198833">
    <property type="component" value="Unassembled WGS sequence"/>
</dbReference>
<sequence>MNNLQKWIVLLVLALMLVIPNPVFKTVLCLAYFLYLIVENYRDGAAAYSKHLNLALYCVLIFVLLFQHVQHYEIYLIAIFMVLLGVLVEHLDYNAFIGIRIPSTRNSEKNWRKTHHLMAVLSIPFALCLLILSQFINPETAILATTVSWLAISILYSIYEYTYEIN</sequence>
<evidence type="ECO:0000313" key="2">
    <source>
        <dbReference type="EMBL" id="SEP61884.1"/>
    </source>
</evidence>
<keyword evidence="1" id="KW-1133">Transmembrane helix</keyword>
<keyword evidence="1" id="KW-0812">Transmembrane</keyword>
<feature type="transmembrane region" description="Helical" evidence="1">
    <location>
        <begin position="74"/>
        <end position="96"/>
    </location>
</feature>
<organism evidence="2 3">
    <name type="scientific">Ignavigranum ruoffiae</name>
    <dbReference type="NCBI Taxonomy" id="89093"/>
    <lineage>
        <taxon>Bacteria</taxon>
        <taxon>Bacillati</taxon>
        <taxon>Bacillota</taxon>
        <taxon>Bacilli</taxon>
        <taxon>Lactobacillales</taxon>
        <taxon>Aerococcaceae</taxon>
        <taxon>Ignavigranum</taxon>
    </lineage>
</organism>
<feature type="transmembrane region" description="Helical" evidence="1">
    <location>
        <begin position="6"/>
        <end position="38"/>
    </location>
</feature>
<evidence type="ECO:0000313" key="3">
    <source>
        <dbReference type="Proteomes" id="UP000198833"/>
    </source>
</evidence>